<accession>A0A2T3A6F3</accession>
<dbReference type="EMBL" id="KZ678456">
    <property type="protein sequence ID" value="PSR83705.1"/>
    <property type="molecule type" value="Genomic_DNA"/>
</dbReference>
<dbReference type="Proteomes" id="UP000241462">
    <property type="component" value="Unassembled WGS sequence"/>
</dbReference>
<keyword evidence="2" id="KW-1185">Reference proteome</keyword>
<name>A0A2T3A6F3_9PEZI</name>
<proteinExistence type="predicted"/>
<sequence length="72" mass="8679">MRGFRCSFHLVKYILYYNSFASIRTNEKTLFFKRRGDSYGCFSIKDTVLPTLRMFDILVNQIWLHELCYSSH</sequence>
<evidence type="ECO:0000313" key="1">
    <source>
        <dbReference type="EMBL" id="PSR83705.1"/>
    </source>
</evidence>
<organism evidence="1 2">
    <name type="scientific">Coniella lustricola</name>
    <dbReference type="NCBI Taxonomy" id="2025994"/>
    <lineage>
        <taxon>Eukaryota</taxon>
        <taxon>Fungi</taxon>
        <taxon>Dikarya</taxon>
        <taxon>Ascomycota</taxon>
        <taxon>Pezizomycotina</taxon>
        <taxon>Sordariomycetes</taxon>
        <taxon>Sordariomycetidae</taxon>
        <taxon>Diaporthales</taxon>
        <taxon>Schizoparmaceae</taxon>
        <taxon>Coniella</taxon>
    </lineage>
</organism>
<dbReference type="AlphaFoldDB" id="A0A2T3A6F3"/>
<evidence type="ECO:0000313" key="2">
    <source>
        <dbReference type="Proteomes" id="UP000241462"/>
    </source>
</evidence>
<protein>
    <submittedName>
        <fullName evidence="1">Uncharacterized protein</fullName>
    </submittedName>
</protein>
<dbReference type="InParanoid" id="A0A2T3A6F3"/>
<reference evidence="1 2" key="1">
    <citation type="journal article" date="2018" name="Mycol. Prog.">
        <title>Coniella lustricola, a new species from submerged detritus.</title>
        <authorList>
            <person name="Raudabaugh D.B."/>
            <person name="Iturriaga T."/>
            <person name="Carver A."/>
            <person name="Mondo S."/>
            <person name="Pangilinan J."/>
            <person name="Lipzen A."/>
            <person name="He G."/>
            <person name="Amirebrahimi M."/>
            <person name="Grigoriev I.V."/>
            <person name="Miller A.N."/>
        </authorList>
    </citation>
    <scope>NUCLEOTIDE SEQUENCE [LARGE SCALE GENOMIC DNA]</scope>
    <source>
        <strain evidence="1 2">B22-T-1</strain>
    </source>
</reference>
<gene>
    <name evidence="1" type="ORF">BD289DRAFT_435570</name>
</gene>